<evidence type="ECO:0000256" key="10">
    <source>
        <dbReference type="SAM" id="MobiDB-lite"/>
    </source>
</evidence>
<feature type="transmembrane region" description="Helical" evidence="11">
    <location>
        <begin position="894"/>
        <end position="916"/>
    </location>
</feature>
<dbReference type="OrthoDB" id="273089at2759"/>
<keyword evidence="4" id="KW-0479">Metal-binding</keyword>
<dbReference type="GeneID" id="26909860"/>
<comment type="caution">
    <text evidence="13">The sequence shown here is derived from an EMBL/GenBank/DDBJ whole genome shotgun (WGS) entry which is preliminary data.</text>
</comment>
<keyword evidence="8 11" id="KW-1133">Transmembrane helix</keyword>
<dbReference type="EMBL" id="LGTL01000032">
    <property type="protein sequence ID" value="KPA74022.1"/>
    <property type="molecule type" value="Genomic_DNA"/>
</dbReference>
<evidence type="ECO:0000256" key="4">
    <source>
        <dbReference type="ARBA" id="ARBA00022723"/>
    </source>
</evidence>
<feature type="transmembrane region" description="Helical" evidence="11">
    <location>
        <begin position="558"/>
        <end position="581"/>
    </location>
</feature>
<dbReference type="OMA" id="CEGTMAY"/>
<dbReference type="InterPro" id="IPR011016">
    <property type="entry name" value="Znf_RING-CH"/>
</dbReference>
<accession>A0A0N0DR74</accession>
<organism evidence="13 14">
    <name type="scientific">Leptomonas pyrrhocoris</name>
    <name type="common">Firebug parasite</name>
    <dbReference type="NCBI Taxonomy" id="157538"/>
    <lineage>
        <taxon>Eukaryota</taxon>
        <taxon>Discoba</taxon>
        <taxon>Euglenozoa</taxon>
        <taxon>Kinetoplastea</taxon>
        <taxon>Metakinetoplastina</taxon>
        <taxon>Trypanosomatida</taxon>
        <taxon>Trypanosomatidae</taxon>
        <taxon>Leishmaniinae</taxon>
        <taxon>Leptomonas</taxon>
    </lineage>
</organism>
<feature type="transmembrane region" description="Helical" evidence="11">
    <location>
        <begin position="135"/>
        <end position="156"/>
    </location>
</feature>
<keyword evidence="3 11" id="KW-0812">Transmembrane</keyword>
<keyword evidence="9 11" id="KW-0472">Membrane</keyword>
<feature type="transmembrane region" description="Helical" evidence="11">
    <location>
        <begin position="322"/>
        <end position="341"/>
    </location>
</feature>
<evidence type="ECO:0000259" key="12">
    <source>
        <dbReference type="PROSITE" id="PS51292"/>
    </source>
</evidence>
<dbReference type="Pfam" id="PF12906">
    <property type="entry name" value="RINGv"/>
    <property type="match status" value="1"/>
</dbReference>
<evidence type="ECO:0000256" key="6">
    <source>
        <dbReference type="ARBA" id="ARBA00022786"/>
    </source>
</evidence>
<dbReference type="Proteomes" id="UP000037923">
    <property type="component" value="Unassembled WGS sequence"/>
</dbReference>
<evidence type="ECO:0000256" key="8">
    <source>
        <dbReference type="ARBA" id="ARBA00022989"/>
    </source>
</evidence>
<protein>
    <recommendedName>
        <fullName evidence="12">RING-CH-type domain-containing protein</fullName>
    </recommendedName>
</protein>
<dbReference type="GO" id="GO:0016020">
    <property type="term" value="C:membrane"/>
    <property type="evidence" value="ECO:0007669"/>
    <property type="project" value="UniProtKB-SubCell"/>
</dbReference>
<evidence type="ECO:0000256" key="11">
    <source>
        <dbReference type="SAM" id="Phobius"/>
    </source>
</evidence>
<feature type="compositionally biased region" description="Acidic residues" evidence="10">
    <location>
        <begin position="1007"/>
        <end position="1016"/>
    </location>
</feature>
<evidence type="ECO:0000256" key="3">
    <source>
        <dbReference type="ARBA" id="ARBA00022692"/>
    </source>
</evidence>
<evidence type="ECO:0000256" key="7">
    <source>
        <dbReference type="ARBA" id="ARBA00022833"/>
    </source>
</evidence>
<feature type="domain" description="RING-CH-type" evidence="12">
    <location>
        <begin position="1"/>
        <end position="59"/>
    </location>
</feature>
<feature type="region of interest" description="Disordered" evidence="10">
    <location>
        <begin position="964"/>
        <end position="995"/>
    </location>
</feature>
<evidence type="ECO:0000256" key="9">
    <source>
        <dbReference type="ARBA" id="ARBA00023136"/>
    </source>
</evidence>
<keyword evidence="7" id="KW-0862">Zinc</keyword>
<dbReference type="SMART" id="SM00744">
    <property type="entry name" value="RINGv"/>
    <property type="match status" value="1"/>
</dbReference>
<dbReference type="InterPro" id="IPR013083">
    <property type="entry name" value="Znf_RING/FYVE/PHD"/>
</dbReference>
<evidence type="ECO:0000313" key="13">
    <source>
        <dbReference type="EMBL" id="KPA74022.1"/>
    </source>
</evidence>
<sequence>MEPSVAAVCRICQGEGGPLIRPCRCEGSMAYAHPYCLAEWIASRGRLSCEVCGAAYSFQLAVRDTPSLRSIRGAAQLTVLFIRTLLRRWFVRLGIAGQVAACLVTLIFGTSAIWVCCWRCVARGRLSLRGQYIPLPLLCIMSVLLNIIPGGLLVCYERFKVLAFVYEDAIEDLPPVVPAPLPPETPMDEAAAAALNIRFTSVHSDHNGSGAPAPATHRYVAIRQTGMNTGSVLQLLRKKVKEATKPSQRNRIWDNAALRYIALFLLIHVALASAVVLGDATQQSLALLTRLLTVISIRFALNRSSPLWALLTEALAAAPLSSPLYWCSAFIVGIMTLLYPLRLAAAHLASSHAQLSRTLSLVCVFARSALSIVMMVVVWATVIPCIVYACLFPFFVEGDASVVMAPTEAWQILRSERLLPFVCRGASVGPLPPPVRPLTQPLNVARALFFAAPDVWRGRSPSLFDPVSCGLESQRTSTQGSFSLAVHFGSFCGCVLLRVSTLATWLTLVGTLRATSLWLLSGAFAVLLPYTSLANCFHDQHDFFRTFVHLKGRGFWRVLGEVPAFVVLYTITVGVATFATLHRLSPDAFPRSVSYLSFYTLTHRFSELDFVYSWYRIIKAAHSGVQTGLERLFLSRDASFSDSRLASQADQVLERGAYVVCLLCANVLIGVLLERASWNGWFPLFGFLLNLGCLSWLGMVVGGGLPSLRRRLAGCGIRATMLCFYGIWVTFEEGDVCVCNKLSRGRSNVIAASLLRHSFEHNDLWLSVFFTQLLDHHDTEAIRCSRELLLRIMSHTLNHVGTCPRPAVAATLLVVVPFGLCSAWHLDFVTPVSTDYIALPLWFSLLARWAIGALAGGAWVLVEGRVLRTALFRRCLEFAPQVIMEGPSLETTHAVLIPLVIHCVAVRLVIAGLEYLYGSALATDYTRLPVMAAAVLILLAVVHMRVKNALWRFGRHVVAEGVRGGQRGARPAAPAPPPLVEPPQHPMPPRLPVEHAPEWHDVPVEAAEEAAEEDQVDVNHVAPAPDAHPPPRDEFPQHQPKHSSFMSRLQERIAQWAASESATDVVLVDYANPSSPSPPS</sequence>
<dbReference type="SUPFAM" id="SSF57850">
    <property type="entry name" value="RING/U-box"/>
    <property type="match status" value="1"/>
</dbReference>
<evidence type="ECO:0000256" key="5">
    <source>
        <dbReference type="ARBA" id="ARBA00022771"/>
    </source>
</evidence>
<dbReference type="PANTHER" id="PTHR46065">
    <property type="entry name" value="E3 UBIQUITIN-PROTEIN LIGASE MARCH 2/3 FAMILY MEMBER"/>
    <property type="match status" value="1"/>
</dbReference>
<dbReference type="VEuPathDB" id="TriTrypDB:LpyrH10_32_1100"/>
<dbReference type="EMBL" id="LGTL01000032">
    <property type="protein sequence ID" value="KPA74021.1"/>
    <property type="molecule type" value="Genomic_DNA"/>
</dbReference>
<dbReference type="CDD" id="cd16495">
    <property type="entry name" value="RING_CH-C4HC3_MARCH"/>
    <property type="match status" value="1"/>
</dbReference>
<keyword evidence="14" id="KW-1185">Reference proteome</keyword>
<feature type="transmembrane region" description="Helical" evidence="11">
    <location>
        <begin position="517"/>
        <end position="537"/>
    </location>
</feature>
<dbReference type="PANTHER" id="PTHR46065:SF3">
    <property type="entry name" value="FI20425P1"/>
    <property type="match status" value="1"/>
</dbReference>
<name>A0A0N0DR74_LEPPY</name>
<feature type="compositionally biased region" description="Pro residues" evidence="10">
    <location>
        <begin position="973"/>
        <end position="991"/>
    </location>
</feature>
<evidence type="ECO:0000256" key="1">
    <source>
        <dbReference type="ARBA" id="ARBA00004141"/>
    </source>
</evidence>
<feature type="transmembrane region" description="Helical" evidence="11">
    <location>
        <begin position="257"/>
        <end position="278"/>
    </location>
</feature>
<reference evidence="13 14" key="1">
    <citation type="submission" date="2015-07" db="EMBL/GenBank/DDBJ databases">
        <title>High-quality genome of monoxenous trypanosomatid Leptomonas pyrrhocoris.</title>
        <authorList>
            <person name="Flegontov P."/>
            <person name="Butenko A."/>
            <person name="Firsov S."/>
            <person name="Vlcek C."/>
            <person name="Logacheva M.D."/>
            <person name="Field M."/>
            <person name="Filatov D."/>
            <person name="Flegontova O."/>
            <person name="Gerasimov E."/>
            <person name="Jackson A.P."/>
            <person name="Kelly S."/>
            <person name="Opperdoes F."/>
            <person name="O'Reilly A."/>
            <person name="Votypka J."/>
            <person name="Yurchenko V."/>
            <person name="Lukes J."/>
        </authorList>
    </citation>
    <scope>NUCLEOTIDE SEQUENCE [LARGE SCALE GENOMIC DNA]</scope>
    <source>
        <strain evidence="13">H10</strain>
    </source>
</reference>
<feature type="transmembrane region" description="Helical" evidence="11">
    <location>
        <begin position="928"/>
        <end position="946"/>
    </location>
</feature>
<dbReference type="RefSeq" id="XP_015652461.1">
    <property type="nucleotide sequence ID" value="XM_015809141.1"/>
</dbReference>
<keyword evidence="5" id="KW-0863">Zinc-finger</keyword>
<proteinExistence type="predicted"/>
<feature type="transmembrane region" description="Helical" evidence="11">
    <location>
        <begin position="685"/>
        <end position="705"/>
    </location>
</feature>
<keyword evidence="2" id="KW-0808">Transferase</keyword>
<evidence type="ECO:0000313" key="14">
    <source>
        <dbReference type="Proteomes" id="UP000037923"/>
    </source>
</evidence>
<feature type="region of interest" description="Disordered" evidence="10">
    <location>
        <begin position="1007"/>
        <end position="1049"/>
    </location>
</feature>
<dbReference type="GO" id="GO:0016740">
    <property type="term" value="F:transferase activity"/>
    <property type="evidence" value="ECO:0007669"/>
    <property type="project" value="UniProtKB-KW"/>
</dbReference>
<keyword evidence="6" id="KW-0833">Ubl conjugation pathway</keyword>
<dbReference type="AlphaFoldDB" id="A0A0N0DR74"/>
<dbReference type="GO" id="GO:0008270">
    <property type="term" value="F:zinc ion binding"/>
    <property type="evidence" value="ECO:0007669"/>
    <property type="project" value="UniProtKB-KW"/>
</dbReference>
<feature type="transmembrane region" description="Helical" evidence="11">
    <location>
        <begin position="837"/>
        <end position="862"/>
    </location>
</feature>
<feature type="transmembrane region" description="Helical" evidence="11">
    <location>
        <begin position="656"/>
        <end position="673"/>
    </location>
</feature>
<gene>
    <name evidence="13" type="ORF">ABB37_09577</name>
</gene>
<evidence type="ECO:0000256" key="2">
    <source>
        <dbReference type="ARBA" id="ARBA00022679"/>
    </source>
</evidence>
<feature type="transmembrane region" description="Helical" evidence="11">
    <location>
        <begin position="484"/>
        <end position="505"/>
    </location>
</feature>
<feature type="transmembrane region" description="Helical" evidence="11">
    <location>
        <begin position="89"/>
        <end position="115"/>
    </location>
</feature>
<comment type="subcellular location">
    <subcellularLocation>
        <location evidence="1">Membrane</location>
        <topology evidence="1">Multi-pass membrane protein</topology>
    </subcellularLocation>
</comment>
<dbReference type="Gene3D" id="3.30.40.10">
    <property type="entry name" value="Zinc/RING finger domain, C3HC4 (zinc finger)"/>
    <property type="match status" value="1"/>
</dbReference>
<dbReference type="PROSITE" id="PS51292">
    <property type="entry name" value="ZF_RING_CH"/>
    <property type="match status" value="1"/>
</dbReference>
<dbReference type="RefSeq" id="XP_015652460.1">
    <property type="nucleotide sequence ID" value="XM_015809140.1"/>
</dbReference>
<feature type="transmembrane region" description="Helical" evidence="11">
    <location>
        <begin position="807"/>
        <end position="825"/>
    </location>
</feature>
<feature type="transmembrane region" description="Helical" evidence="11">
    <location>
        <begin position="369"/>
        <end position="396"/>
    </location>
</feature>